<gene>
    <name evidence="4" type="ORF">DERYTH_LOCUS26177</name>
</gene>
<dbReference type="InterPro" id="IPR036322">
    <property type="entry name" value="WD40_repeat_dom_sf"/>
</dbReference>
<organism evidence="4 5">
    <name type="scientific">Dentiscutata erythropus</name>
    <dbReference type="NCBI Taxonomy" id="1348616"/>
    <lineage>
        <taxon>Eukaryota</taxon>
        <taxon>Fungi</taxon>
        <taxon>Fungi incertae sedis</taxon>
        <taxon>Mucoromycota</taxon>
        <taxon>Glomeromycotina</taxon>
        <taxon>Glomeromycetes</taxon>
        <taxon>Diversisporales</taxon>
        <taxon>Gigasporaceae</taxon>
        <taxon>Dentiscutata</taxon>
    </lineage>
</organism>
<feature type="non-terminal residue" evidence="4">
    <location>
        <position position="139"/>
    </location>
</feature>
<dbReference type="GO" id="GO:0071013">
    <property type="term" value="C:catalytic step 2 spliceosome"/>
    <property type="evidence" value="ECO:0007669"/>
    <property type="project" value="TreeGrafter"/>
</dbReference>
<evidence type="ECO:0000256" key="1">
    <source>
        <dbReference type="ARBA" id="ARBA00022574"/>
    </source>
</evidence>
<dbReference type="InterPro" id="IPR015943">
    <property type="entry name" value="WD40/YVTN_repeat-like_dom_sf"/>
</dbReference>
<evidence type="ECO:0000256" key="3">
    <source>
        <dbReference type="PROSITE-ProRule" id="PRU00221"/>
    </source>
</evidence>
<keyword evidence="5" id="KW-1185">Reference proteome</keyword>
<keyword evidence="2" id="KW-0677">Repeat</keyword>
<dbReference type="Pfam" id="PF00400">
    <property type="entry name" value="WD40"/>
    <property type="match status" value="2"/>
</dbReference>
<dbReference type="InterPro" id="IPR019775">
    <property type="entry name" value="WD40_repeat_CS"/>
</dbReference>
<feature type="repeat" description="WD" evidence="3">
    <location>
        <begin position="13"/>
        <end position="43"/>
    </location>
</feature>
<dbReference type="Gene3D" id="2.130.10.10">
    <property type="entry name" value="YVTN repeat-like/Quinoprotein amine dehydrogenase"/>
    <property type="match status" value="1"/>
</dbReference>
<dbReference type="Proteomes" id="UP000789405">
    <property type="component" value="Unassembled WGS sequence"/>
</dbReference>
<sequence>APHGFEKNLIKPAWSSDGSQIAAGSSDRTVVIWDVSSRRILYKLPGHKGSVNEVDFHPKEPITLEMKFSTGLSYHNLPLFEVSLVSTSRRNKNYFTPEREEILNTTTKTVHKVNLPLSHHHHLPKSSTNATNIAYLSIE</sequence>
<name>A0A9N9KAT2_9GLOM</name>
<dbReference type="GO" id="GO:0003723">
    <property type="term" value="F:RNA binding"/>
    <property type="evidence" value="ECO:0007669"/>
    <property type="project" value="TreeGrafter"/>
</dbReference>
<dbReference type="PROSITE" id="PS50294">
    <property type="entry name" value="WD_REPEATS_REGION"/>
    <property type="match status" value="1"/>
</dbReference>
<dbReference type="AlphaFoldDB" id="A0A9N9KAT2"/>
<comment type="caution">
    <text evidence="4">The sequence shown here is derived from an EMBL/GenBank/DDBJ whole genome shotgun (WGS) entry which is preliminary data.</text>
</comment>
<evidence type="ECO:0000313" key="5">
    <source>
        <dbReference type="Proteomes" id="UP000789405"/>
    </source>
</evidence>
<protein>
    <submittedName>
        <fullName evidence="4">6621_t:CDS:1</fullName>
    </submittedName>
</protein>
<dbReference type="InterPro" id="IPR001680">
    <property type="entry name" value="WD40_rpt"/>
</dbReference>
<dbReference type="OrthoDB" id="1068471at2759"/>
<evidence type="ECO:0000313" key="4">
    <source>
        <dbReference type="EMBL" id="CAG8815852.1"/>
    </source>
</evidence>
<dbReference type="PANTHER" id="PTHR44006">
    <property type="entry name" value="U5 SMALL NUCLEAR RIBONUCLEOPROTEIN 40 KDA PROTEIN"/>
    <property type="match status" value="1"/>
</dbReference>
<evidence type="ECO:0000256" key="2">
    <source>
        <dbReference type="ARBA" id="ARBA00022737"/>
    </source>
</evidence>
<accession>A0A9N9KAT2</accession>
<dbReference type="SUPFAM" id="SSF50978">
    <property type="entry name" value="WD40 repeat-like"/>
    <property type="match status" value="1"/>
</dbReference>
<proteinExistence type="predicted"/>
<dbReference type="InterPro" id="IPR052234">
    <property type="entry name" value="U5_snRNP_Component"/>
</dbReference>
<dbReference type="EMBL" id="CAJVPY010053137">
    <property type="protein sequence ID" value="CAG8815852.1"/>
    <property type="molecule type" value="Genomic_DNA"/>
</dbReference>
<keyword evidence="1 3" id="KW-0853">WD repeat</keyword>
<dbReference type="PROSITE" id="PS50082">
    <property type="entry name" value="WD_REPEATS_2"/>
    <property type="match status" value="1"/>
</dbReference>
<dbReference type="PROSITE" id="PS00678">
    <property type="entry name" value="WD_REPEATS_1"/>
    <property type="match status" value="1"/>
</dbReference>
<dbReference type="PANTHER" id="PTHR44006:SF1">
    <property type="entry name" value="U5 SMALL NUCLEAR RIBONUCLEOPROTEIN 40 KDA PROTEIN"/>
    <property type="match status" value="1"/>
</dbReference>
<reference evidence="4" key="1">
    <citation type="submission" date="2021-06" db="EMBL/GenBank/DDBJ databases">
        <authorList>
            <person name="Kallberg Y."/>
            <person name="Tangrot J."/>
            <person name="Rosling A."/>
        </authorList>
    </citation>
    <scope>NUCLEOTIDE SEQUENCE</scope>
    <source>
        <strain evidence="4">MA453B</strain>
    </source>
</reference>